<dbReference type="STRING" id="572480.Arnit_2182"/>
<sequence length="455" mass="52439">MYFIDKNSKTPLHIQLYEEIKKEVIHNLKVGDKLQSIRKVAIIYNLSKTSVEGAYSQLVAEGYIDSYPKSGYFVSDTNYKNFNDDSIIAIENEQKADNFIYNFYPARLEKDSFPLKLWKRIFNKAIDETIDFGGYSDGQGEYGLRDEIAKYLIESRGVKCNASQVIVCNGFDDSLGLIIRLINKKYDTLAIEHPGYHIARKVFESSEYKIKKIPVDKNGIDLKELEKSKAKLVYITPSHQYPTGVAMPISNRLRLLDWAEKNEALIIEDDYDSELTYETRPIPALQGLDSFDRVVYVGTFSKSLSPAIRVSYLVVPRFLLKEFNDTFESRVSLFTQKTLEKFMSEGHWERHLRKIRTLNKKKHYLMKKVLEEKLGTTVKIVNQGGGLAIHISPKVSFDWDKLEKLAIKNEIKLHYAKERAGGEWQALMMGFGGFKEEEIEEAVSAFSKIWHECIL</sequence>
<dbReference type="PROSITE" id="PS50949">
    <property type="entry name" value="HTH_GNTR"/>
    <property type="match status" value="1"/>
</dbReference>
<dbReference type="GO" id="GO:0003700">
    <property type="term" value="F:DNA-binding transcription factor activity"/>
    <property type="evidence" value="ECO:0007669"/>
    <property type="project" value="InterPro"/>
</dbReference>
<dbReference type="Pfam" id="PF00155">
    <property type="entry name" value="Aminotran_1_2"/>
    <property type="match status" value="1"/>
</dbReference>
<keyword evidence="7" id="KW-0032">Aminotransferase</keyword>
<keyword evidence="7" id="KW-0808">Transferase</keyword>
<evidence type="ECO:0000256" key="1">
    <source>
        <dbReference type="ARBA" id="ARBA00005384"/>
    </source>
</evidence>
<proteinExistence type="inferred from homology"/>
<evidence type="ECO:0000313" key="7">
    <source>
        <dbReference type="EMBL" id="ADG93834.1"/>
    </source>
</evidence>
<dbReference type="SUPFAM" id="SSF46785">
    <property type="entry name" value="Winged helix' DNA-binding domain"/>
    <property type="match status" value="1"/>
</dbReference>
<gene>
    <name evidence="7" type="ordered locus">Arnit_2182</name>
</gene>
<dbReference type="InterPro" id="IPR015421">
    <property type="entry name" value="PyrdxlP-dep_Trfase_major"/>
</dbReference>
<keyword evidence="4" id="KW-0238">DNA-binding</keyword>
<reference evidence="7 8" key="1">
    <citation type="journal article" date="2010" name="Stand. Genomic Sci.">
        <title>Complete genome sequence of Arcobacter nitrofigilis type strain (CI).</title>
        <authorList>
            <person name="Pati A."/>
            <person name="Gronow S."/>
            <person name="Lapidus A."/>
            <person name="Copeland A."/>
            <person name="Glavina Del Rio T."/>
            <person name="Nolan M."/>
            <person name="Lucas S."/>
            <person name="Tice H."/>
            <person name="Cheng J.F."/>
            <person name="Han C."/>
            <person name="Chertkov O."/>
            <person name="Bruce D."/>
            <person name="Tapia R."/>
            <person name="Goodwin L."/>
            <person name="Pitluck S."/>
            <person name="Liolios K."/>
            <person name="Ivanova N."/>
            <person name="Mavromatis K."/>
            <person name="Chen A."/>
            <person name="Palaniappan K."/>
            <person name="Land M."/>
            <person name="Hauser L."/>
            <person name="Chang Y.J."/>
            <person name="Jeffries C.D."/>
            <person name="Detter J.C."/>
            <person name="Rohde M."/>
            <person name="Goker M."/>
            <person name="Bristow J."/>
            <person name="Eisen J.A."/>
            <person name="Markowitz V."/>
            <person name="Hugenholtz P."/>
            <person name="Klenk H.P."/>
            <person name="Kyrpides N.C."/>
        </authorList>
    </citation>
    <scope>NUCLEOTIDE SEQUENCE [LARGE SCALE GENOMIC DNA]</scope>
    <source>
        <strain evidence="8">ATCC 33309 / DSM 7299 / CCUG 15893 / LMG 7604 / NCTC 12251 / CI</strain>
    </source>
</reference>
<dbReference type="CDD" id="cd00609">
    <property type="entry name" value="AAT_like"/>
    <property type="match status" value="1"/>
</dbReference>
<dbReference type="Proteomes" id="UP000000939">
    <property type="component" value="Chromosome"/>
</dbReference>
<dbReference type="AlphaFoldDB" id="D5V0M2"/>
<feature type="domain" description="HTH gntR-type" evidence="6">
    <location>
        <begin position="10"/>
        <end position="77"/>
    </location>
</feature>
<dbReference type="EMBL" id="CP001999">
    <property type="protein sequence ID" value="ADG93834.1"/>
    <property type="molecule type" value="Genomic_DNA"/>
</dbReference>
<dbReference type="KEGG" id="ant:Arnit_2182"/>
<dbReference type="CDD" id="cd07377">
    <property type="entry name" value="WHTH_GntR"/>
    <property type="match status" value="1"/>
</dbReference>
<dbReference type="OrthoDB" id="9808770at2"/>
<keyword evidence="8" id="KW-1185">Reference proteome</keyword>
<comment type="similarity">
    <text evidence="1">In the C-terminal section; belongs to the class-I pyridoxal-phosphate-dependent aminotransferase family.</text>
</comment>
<evidence type="ECO:0000256" key="2">
    <source>
        <dbReference type="ARBA" id="ARBA00022898"/>
    </source>
</evidence>
<dbReference type="SUPFAM" id="SSF53383">
    <property type="entry name" value="PLP-dependent transferases"/>
    <property type="match status" value="1"/>
</dbReference>
<name>D5V0M2_ARCNC</name>
<keyword evidence="3" id="KW-0805">Transcription regulation</keyword>
<keyword evidence="5" id="KW-0804">Transcription</keyword>
<dbReference type="InterPro" id="IPR051446">
    <property type="entry name" value="HTH_trans_reg/aminotransferase"/>
</dbReference>
<dbReference type="Gene3D" id="3.40.640.10">
    <property type="entry name" value="Type I PLP-dependent aspartate aminotransferase-like (Major domain)"/>
    <property type="match status" value="1"/>
</dbReference>
<dbReference type="InterPro" id="IPR004839">
    <property type="entry name" value="Aminotransferase_I/II_large"/>
</dbReference>
<dbReference type="InterPro" id="IPR036388">
    <property type="entry name" value="WH-like_DNA-bd_sf"/>
</dbReference>
<dbReference type="PANTHER" id="PTHR46577">
    <property type="entry name" value="HTH-TYPE TRANSCRIPTIONAL REGULATORY PROTEIN GABR"/>
    <property type="match status" value="1"/>
</dbReference>
<dbReference type="InterPro" id="IPR000524">
    <property type="entry name" value="Tscrpt_reg_HTH_GntR"/>
</dbReference>
<evidence type="ECO:0000313" key="8">
    <source>
        <dbReference type="Proteomes" id="UP000000939"/>
    </source>
</evidence>
<accession>D5V0M2</accession>
<dbReference type="GO" id="GO:0008483">
    <property type="term" value="F:transaminase activity"/>
    <property type="evidence" value="ECO:0007669"/>
    <property type="project" value="UniProtKB-KW"/>
</dbReference>
<dbReference type="HOGENOM" id="CLU_017584_0_1_7"/>
<dbReference type="SMART" id="SM00345">
    <property type="entry name" value="HTH_GNTR"/>
    <property type="match status" value="1"/>
</dbReference>
<evidence type="ECO:0000256" key="4">
    <source>
        <dbReference type="ARBA" id="ARBA00023125"/>
    </source>
</evidence>
<evidence type="ECO:0000259" key="6">
    <source>
        <dbReference type="PROSITE" id="PS50949"/>
    </source>
</evidence>
<evidence type="ECO:0000256" key="5">
    <source>
        <dbReference type="ARBA" id="ARBA00023163"/>
    </source>
</evidence>
<dbReference type="RefSeq" id="WP_013135979.1">
    <property type="nucleotide sequence ID" value="NC_014166.1"/>
</dbReference>
<dbReference type="InterPro" id="IPR036390">
    <property type="entry name" value="WH_DNA-bd_sf"/>
</dbReference>
<protein>
    <submittedName>
        <fullName evidence="7">Transcriptional regulator, GntR family with aminotransferase domain protein</fullName>
    </submittedName>
</protein>
<dbReference type="GO" id="GO:0030170">
    <property type="term" value="F:pyridoxal phosphate binding"/>
    <property type="evidence" value="ECO:0007669"/>
    <property type="project" value="InterPro"/>
</dbReference>
<dbReference type="InterPro" id="IPR015424">
    <property type="entry name" value="PyrdxlP-dep_Trfase"/>
</dbReference>
<dbReference type="PANTHER" id="PTHR46577:SF1">
    <property type="entry name" value="HTH-TYPE TRANSCRIPTIONAL REGULATORY PROTEIN GABR"/>
    <property type="match status" value="1"/>
</dbReference>
<keyword evidence="2" id="KW-0663">Pyridoxal phosphate</keyword>
<dbReference type="Pfam" id="PF00392">
    <property type="entry name" value="GntR"/>
    <property type="match status" value="1"/>
</dbReference>
<evidence type="ECO:0000256" key="3">
    <source>
        <dbReference type="ARBA" id="ARBA00023015"/>
    </source>
</evidence>
<dbReference type="Gene3D" id="1.10.10.10">
    <property type="entry name" value="Winged helix-like DNA-binding domain superfamily/Winged helix DNA-binding domain"/>
    <property type="match status" value="1"/>
</dbReference>
<dbReference type="eggNOG" id="COG1167">
    <property type="taxonomic scope" value="Bacteria"/>
</dbReference>
<organism evidence="7 8">
    <name type="scientific">Arcobacter nitrofigilis (strain ATCC 33309 / DSM 7299 / CCUG 15893 / LMG 7604 / NCTC 12251 / CI)</name>
    <name type="common">Campylobacter nitrofigilis</name>
    <dbReference type="NCBI Taxonomy" id="572480"/>
    <lineage>
        <taxon>Bacteria</taxon>
        <taxon>Pseudomonadati</taxon>
        <taxon>Campylobacterota</taxon>
        <taxon>Epsilonproteobacteria</taxon>
        <taxon>Campylobacterales</taxon>
        <taxon>Arcobacteraceae</taxon>
        <taxon>Arcobacter</taxon>
    </lineage>
</organism>
<dbReference type="GO" id="GO:0003677">
    <property type="term" value="F:DNA binding"/>
    <property type="evidence" value="ECO:0007669"/>
    <property type="project" value="UniProtKB-KW"/>
</dbReference>